<gene>
    <name evidence="1" type="ORF">P7H46_12190</name>
</gene>
<sequence length="81" mass="9934">MKQEKRVLAEKWQTKKDELDDIEHQLIQELEKTQEYKKWRESHPLWGINRVMSVYRNEIEVMMAEKYGDDEQAESFFISNK</sequence>
<comment type="caution">
    <text evidence="1">The sequence shown here is derived from an EMBL/GenBank/DDBJ whole genome shotgun (WGS) entry which is preliminary data.</text>
</comment>
<protein>
    <submittedName>
        <fullName evidence="1">Uncharacterized protein</fullName>
    </submittedName>
</protein>
<dbReference type="Proteomes" id="UP001269061">
    <property type="component" value="Unassembled WGS sequence"/>
</dbReference>
<evidence type="ECO:0000313" key="2">
    <source>
        <dbReference type="Proteomes" id="UP001269061"/>
    </source>
</evidence>
<name>A0ABU3FNI6_9ENTE</name>
<organism evidence="1 2">
    <name type="scientific">Enterococcus pseudoavium</name>
    <dbReference type="NCBI Taxonomy" id="44007"/>
    <lineage>
        <taxon>Bacteria</taxon>
        <taxon>Bacillati</taxon>
        <taxon>Bacillota</taxon>
        <taxon>Bacilli</taxon>
        <taxon>Lactobacillales</taxon>
        <taxon>Enterococcaceae</taxon>
        <taxon>Enterococcus</taxon>
    </lineage>
</organism>
<evidence type="ECO:0000313" key="1">
    <source>
        <dbReference type="EMBL" id="MDT2771579.1"/>
    </source>
</evidence>
<proteinExistence type="predicted"/>
<dbReference type="EMBL" id="JARQAZ010000011">
    <property type="protein sequence ID" value="MDT2771579.1"/>
    <property type="molecule type" value="Genomic_DNA"/>
</dbReference>
<reference evidence="1 2" key="1">
    <citation type="submission" date="2023-03" db="EMBL/GenBank/DDBJ databases">
        <authorList>
            <person name="Shen W."/>
            <person name="Cai J."/>
        </authorList>
    </citation>
    <scope>NUCLEOTIDE SEQUENCE [LARGE SCALE GENOMIC DNA]</scope>
    <source>
        <strain evidence="1 2">Y59</strain>
    </source>
</reference>
<accession>A0ABU3FNI6</accession>
<keyword evidence="2" id="KW-1185">Reference proteome</keyword>
<dbReference type="RefSeq" id="WP_311816084.1">
    <property type="nucleotide sequence ID" value="NZ_JARQAZ010000011.1"/>
</dbReference>